<reference evidence="15 16" key="1">
    <citation type="submission" date="2018-11" db="EMBL/GenBank/DDBJ databases">
        <title>Genomic Encyclopedia of Type Strains, Phase IV (KMG-IV): sequencing the most valuable type-strain genomes for metagenomic binning, comparative biology and taxonomic classification.</title>
        <authorList>
            <person name="Goeker M."/>
        </authorList>
    </citation>
    <scope>NUCLEOTIDE SEQUENCE [LARGE SCALE GENOMIC DNA]</scope>
    <source>
        <strain evidence="15 16">DSM 26537</strain>
    </source>
</reference>
<dbReference type="Pfam" id="PF13493">
    <property type="entry name" value="DUF4118"/>
    <property type="match status" value="1"/>
</dbReference>
<protein>
    <recommendedName>
        <fullName evidence="3">histidine kinase</fullName>
        <ecNumber evidence="3">2.7.13.3</ecNumber>
    </recommendedName>
</protein>
<dbReference type="Proteomes" id="UP000273083">
    <property type="component" value="Unassembled WGS sequence"/>
</dbReference>
<sequence>MDKITETRKFLVCIGSSPTSAKCIYWAEKNAETFSSAWTAVYVESDEGLYLKDSEKKSLQSNMELATQLGGEVVTLNGHNIAMAVAEYAKRTGTTDIAVGKSRNKKTFINIFKLDLEDKLMSLLPDVEIHVLPDHNITKTYRKNPKILLIKPVLTWKDTGITLFTLICASVISLFLNRIHIENENMILMYILSVLIISRVTTGYIYGVAGSVFSVLIFNYLFAEPYYSFIAIQKGDLITFTIMLFVALTTSTLTVRVKAQANYAFEREKRTEILYEINKKLLVTTGLTNIVHLTNEYIIKIFRRSVIFYISDPFNGAEGILMKYEEEEDMDFMMSEAEKAVAHWVFLNQKRAGAGTEVQMASEVFYIPVISRGQVLGVIGLSCMNGSFIDQNNLLFLRMIVSIAAMALERQQLSDKQRIILVQSEKEKMRSNLLRAVSHDLRTPLTGILGASSTILENSDTLDKDTKLNLISNIKEESQWLIRMVENLLSVTRINGESSEVRKCPEAAEEIVAAAIGRTRKRFKDCKINVKVPDELLIVPMDGILIEQVIINLLENAIKHSGVDIEINVDVKKEQDTAIFEISDNGEGITEQDLPYLLDNFNPKKEKASDSSRGMGIGLSICMSIIKAHHGKMEVENNISGGAIFRFALPLEGGTDSES</sequence>
<dbReference type="InterPro" id="IPR025201">
    <property type="entry name" value="KdpD_TM"/>
</dbReference>
<dbReference type="Gene3D" id="3.30.450.40">
    <property type="match status" value="1"/>
</dbReference>
<keyword evidence="12 13" id="KW-0472">Membrane</keyword>
<dbReference type="SUPFAM" id="SSF55781">
    <property type="entry name" value="GAF domain-like"/>
    <property type="match status" value="1"/>
</dbReference>
<name>A0A3N1XTB8_9FIRM</name>
<evidence type="ECO:0000256" key="13">
    <source>
        <dbReference type="SAM" id="Phobius"/>
    </source>
</evidence>
<dbReference type="CDD" id="cd00082">
    <property type="entry name" value="HisKA"/>
    <property type="match status" value="1"/>
</dbReference>
<evidence type="ECO:0000259" key="14">
    <source>
        <dbReference type="PROSITE" id="PS50109"/>
    </source>
</evidence>
<evidence type="ECO:0000256" key="1">
    <source>
        <dbReference type="ARBA" id="ARBA00000085"/>
    </source>
</evidence>
<dbReference type="InterPro" id="IPR005467">
    <property type="entry name" value="His_kinase_dom"/>
</dbReference>
<dbReference type="AlphaFoldDB" id="A0A3N1XTB8"/>
<dbReference type="EMBL" id="RJVG01000003">
    <property type="protein sequence ID" value="ROR29411.1"/>
    <property type="molecule type" value="Genomic_DNA"/>
</dbReference>
<dbReference type="SMART" id="SM00387">
    <property type="entry name" value="HATPase_c"/>
    <property type="match status" value="1"/>
</dbReference>
<keyword evidence="8 15" id="KW-0418">Kinase</keyword>
<dbReference type="SMART" id="SM00388">
    <property type="entry name" value="HisKA"/>
    <property type="match status" value="1"/>
</dbReference>
<dbReference type="Gene3D" id="3.30.565.10">
    <property type="entry name" value="Histidine kinase-like ATPase, C-terminal domain"/>
    <property type="match status" value="1"/>
</dbReference>
<dbReference type="InterPro" id="IPR036890">
    <property type="entry name" value="HATPase_C_sf"/>
</dbReference>
<evidence type="ECO:0000256" key="8">
    <source>
        <dbReference type="ARBA" id="ARBA00022777"/>
    </source>
</evidence>
<dbReference type="InterPro" id="IPR038318">
    <property type="entry name" value="KdpD_sf"/>
</dbReference>
<dbReference type="Pfam" id="PF02518">
    <property type="entry name" value="HATPase_c"/>
    <property type="match status" value="1"/>
</dbReference>
<proteinExistence type="predicted"/>
<dbReference type="EC" id="2.7.13.3" evidence="3"/>
<comment type="caution">
    <text evidence="15">The sequence shown here is derived from an EMBL/GenBank/DDBJ whole genome shotgun (WGS) entry which is preliminary data.</text>
</comment>
<evidence type="ECO:0000256" key="4">
    <source>
        <dbReference type="ARBA" id="ARBA00022553"/>
    </source>
</evidence>
<dbReference type="GO" id="GO:0000155">
    <property type="term" value="F:phosphorelay sensor kinase activity"/>
    <property type="evidence" value="ECO:0007669"/>
    <property type="project" value="InterPro"/>
</dbReference>
<keyword evidence="9" id="KW-0067">ATP-binding</keyword>
<evidence type="ECO:0000256" key="10">
    <source>
        <dbReference type="ARBA" id="ARBA00022989"/>
    </source>
</evidence>
<feature type="transmembrane region" description="Helical" evidence="13">
    <location>
        <begin position="159"/>
        <end position="176"/>
    </location>
</feature>
<dbReference type="PROSITE" id="PS50109">
    <property type="entry name" value="HIS_KIN"/>
    <property type="match status" value="1"/>
</dbReference>
<dbReference type="Gene3D" id="1.10.287.130">
    <property type="match status" value="1"/>
</dbReference>
<dbReference type="GO" id="GO:0005524">
    <property type="term" value="F:ATP binding"/>
    <property type="evidence" value="ECO:0007669"/>
    <property type="project" value="UniProtKB-KW"/>
</dbReference>
<feature type="transmembrane region" description="Helical" evidence="13">
    <location>
        <begin position="188"/>
        <end position="217"/>
    </location>
</feature>
<keyword evidence="10 13" id="KW-1133">Transmembrane helix</keyword>
<keyword evidence="16" id="KW-1185">Reference proteome</keyword>
<dbReference type="InterPro" id="IPR029016">
    <property type="entry name" value="GAF-like_dom_sf"/>
</dbReference>
<evidence type="ECO:0000256" key="12">
    <source>
        <dbReference type="ARBA" id="ARBA00023136"/>
    </source>
</evidence>
<keyword evidence="6 13" id="KW-0812">Transmembrane</keyword>
<evidence type="ECO:0000256" key="2">
    <source>
        <dbReference type="ARBA" id="ARBA00004141"/>
    </source>
</evidence>
<evidence type="ECO:0000313" key="15">
    <source>
        <dbReference type="EMBL" id="ROR29411.1"/>
    </source>
</evidence>
<dbReference type="SUPFAM" id="SSF55874">
    <property type="entry name" value="ATPase domain of HSP90 chaperone/DNA topoisomerase II/histidine kinase"/>
    <property type="match status" value="1"/>
</dbReference>
<dbReference type="Gene3D" id="1.20.120.620">
    <property type="entry name" value="Backbone structure of the membrane domain of e. Coli histidine kinase receptor kdpd"/>
    <property type="match status" value="1"/>
</dbReference>
<keyword evidence="7" id="KW-0547">Nucleotide-binding</keyword>
<dbReference type="InterPro" id="IPR036097">
    <property type="entry name" value="HisK_dim/P_sf"/>
</dbReference>
<dbReference type="PRINTS" id="PR00344">
    <property type="entry name" value="BCTRLSENSOR"/>
</dbReference>
<evidence type="ECO:0000256" key="11">
    <source>
        <dbReference type="ARBA" id="ARBA00023012"/>
    </source>
</evidence>
<evidence type="ECO:0000256" key="7">
    <source>
        <dbReference type="ARBA" id="ARBA00022741"/>
    </source>
</evidence>
<accession>A0A3N1XTB8</accession>
<keyword evidence="11" id="KW-0902">Two-component regulatory system</keyword>
<dbReference type="GO" id="GO:0005886">
    <property type="term" value="C:plasma membrane"/>
    <property type="evidence" value="ECO:0007669"/>
    <property type="project" value="TreeGrafter"/>
</dbReference>
<dbReference type="CDD" id="cd01987">
    <property type="entry name" value="USP_KdpD-like"/>
    <property type="match status" value="1"/>
</dbReference>
<dbReference type="InterPro" id="IPR052023">
    <property type="entry name" value="Histidine_kinase_KdpD"/>
</dbReference>
<dbReference type="SUPFAM" id="SSF47384">
    <property type="entry name" value="Homodimeric domain of signal transducing histidine kinase"/>
    <property type="match status" value="1"/>
</dbReference>
<dbReference type="PANTHER" id="PTHR45569:SF1">
    <property type="entry name" value="SENSOR PROTEIN KDPD"/>
    <property type="match status" value="1"/>
</dbReference>
<keyword evidence="4" id="KW-0597">Phosphoprotein</keyword>
<gene>
    <name evidence="15" type="ORF">EDD66_103349</name>
</gene>
<dbReference type="PANTHER" id="PTHR45569">
    <property type="entry name" value="SENSOR PROTEIN KDPD"/>
    <property type="match status" value="1"/>
</dbReference>
<evidence type="ECO:0000256" key="5">
    <source>
        <dbReference type="ARBA" id="ARBA00022679"/>
    </source>
</evidence>
<feature type="domain" description="Histidine kinase" evidence="14">
    <location>
        <begin position="436"/>
        <end position="653"/>
    </location>
</feature>
<evidence type="ECO:0000256" key="3">
    <source>
        <dbReference type="ARBA" id="ARBA00012438"/>
    </source>
</evidence>
<comment type="subcellular location">
    <subcellularLocation>
        <location evidence="2">Membrane</location>
        <topology evidence="2">Multi-pass membrane protein</topology>
    </subcellularLocation>
</comment>
<organism evidence="15 16">
    <name type="scientific">Mobilisporobacter senegalensis</name>
    <dbReference type="NCBI Taxonomy" id="1329262"/>
    <lineage>
        <taxon>Bacteria</taxon>
        <taxon>Bacillati</taxon>
        <taxon>Bacillota</taxon>
        <taxon>Clostridia</taxon>
        <taxon>Lachnospirales</taxon>
        <taxon>Lachnospiraceae</taxon>
        <taxon>Mobilisporobacter</taxon>
    </lineage>
</organism>
<dbReference type="InterPro" id="IPR004358">
    <property type="entry name" value="Sig_transdc_His_kin-like_C"/>
</dbReference>
<feature type="transmembrane region" description="Helical" evidence="13">
    <location>
        <begin position="237"/>
        <end position="257"/>
    </location>
</feature>
<dbReference type="RefSeq" id="WP_170164273.1">
    <property type="nucleotide sequence ID" value="NZ_RJVG01000003.1"/>
</dbReference>
<evidence type="ECO:0000256" key="9">
    <source>
        <dbReference type="ARBA" id="ARBA00022840"/>
    </source>
</evidence>
<dbReference type="InterPro" id="IPR003594">
    <property type="entry name" value="HATPase_dom"/>
</dbReference>
<comment type="catalytic activity">
    <reaction evidence="1">
        <text>ATP + protein L-histidine = ADP + protein N-phospho-L-histidine.</text>
        <dbReference type="EC" id="2.7.13.3"/>
    </reaction>
</comment>
<dbReference type="Pfam" id="PF00512">
    <property type="entry name" value="HisKA"/>
    <property type="match status" value="1"/>
</dbReference>
<dbReference type="CDD" id="cd00075">
    <property type="entry name" value="HATPase"/>
    <property type="match status" value="1"/>
</dbReference>
<dbReference type="FunFam" id="3.30.565.10:FF:000042">
    <property type="entry name" value="Two-component sensor histidine kinase KdpD"/>
    <property type="match status" value="1"/>
</dbReference>
<dbReference type="GO" id="GO:0042802">
    <property type="term" value="F:identical protein binding"/>
    <property type="evidence" value="ECO:0007669"/>
    <property type="project" value="UniProtKB-ARBA"/>
</dbReference>
<keyword evidence="5" id="KW-0808">Transferase</keyword>
<evidence type="ECO:0000256" key="6">
    <source>
        <dbReference type="ARBA" id="ARBA00022692"/>
    </source>
</evidence>
<evidence type="ECO:0000313" key="16">
    <source>
        <dbReference type="Proteomes" id="UP000273083"/>
    </source>
</evidence>
<dbReference type="InterPro" id="IPR003661">
    <property type="entry name" value="HisK_dim/P_dom"/>
</dbReference>